<keyword evidence="2" id="KW-1185">Reference proteome</keyword>
<accession>A0AAN9PQV7</accession>
<reference evidence="1 2" key="1">
    <citation type="submission" date="2024-01" db="EMBL/GenBank/DDBJ databases">
        <title>The genomes of 5 underutilized Papilionoideae crops provide insights into root nodulation and disease resistanc.</title>
        <authorList>
            <person name="Jiang F."/>
        </authorList>
    </citation>
    <scope>NUCLEOTIDE SEQUENCE [LARGE SCALE GENOMIC DNA]</scope>
    <source>
        <strain evidence="1">LVBAO_FW01</strain>
        <tissue evidence="1">Leaves</tissue>
    </source>
</reference>
<protein>
    <submittedName>
        <fullName evidence="1">Uncharacterized protein</fullName>
    </submittedName>
</protein>
<sequence>MSTNPLIELSYGGVFLPSPTPGKRWLFSLRLRPRIRSVDRLIDDLFLFCSGLFIVTGLCRRVSNATRMIDCFFPFKSSCIPPILEEMDQQLVIISMGCHLSRIHGQMASRAACSSIFFKLQHLEFVRNDHIRLLPANRLAIQMRKPIWTIGFHGVDGRDCGGRVDLVWVGVLGKG</sequence>
<evidence type="ECO:0000313" key="2">
    <source>
        <dbReference type="Proteomes" id="UP001367508"/>
    </source>
</evidence>
<organism evidence="1 2">
    <name type="scientific">Canavalia gladiata</name>
    <name type="common">Sword bean</name>
    <name type="synonym">Dolichos gladiatus</name>
    <dbReference type="NCBI Taxonomy" id="3824"/>
    <lineage>
        <taxon>Eukaryota</taxon>
        <taxon>Viridiplantae</taxon>
        <taxon>Streptophyta</taxon>
        <taxon>Embryophyta</taxon>
        <taxon>Tracheophyta</taxon>
        <taxon>Spermatophyta</taxon>
        <taxon>Magnoliopsida</taxon>
        <taxon>eudicotyledons</taxon>
        <taxon>Gunneridae</taxon>
        <taxon>Pentapetalae</taxon>
        <taxon>rosids</taxon>
        <taxon>fabids</taxon>
        <taxon>Fabales</taxon>
        <taxon>Fabaceae</taxon>
        <taxon>Papilionoideae</taxon>
        <taxon>50 kb inversion clade</taxon>
        <taxon>NPAAA clade</taxon>
        <taxon>indigoferoid/millettioid clade</taxon>
        <taxon>Phaseoleae</taxon>
        <taxon>Canavalia</taxon>
    </lineage>
</organism>
<comment type="caution">
    <text evidence="1">The sequence shown here is derived from an EMBL/GenBank/DDBJ whole genome shotgun (WGS) entry which is preliminary data.</text>
</comment>
<proteinExistence type="predicted"/>
<dbReference type="AlphaFoldDB" id="A0AAN9PQV7"/>
<gene>
    <name evidence="1" type="ORF">VNO77_42280</name>
</gene>
<evidence type="ECO:0000313" key="1">
    <source>
        <dbReference type="EMBL" id="KAK7308660.1"/>
    </source>
</evidence>
<dbReference type="EMBL" id="JAYMYQ010000010">
    <property type="protein sequence ID" value="KAK7308660.1"/>
    <property type="molecule type" value="Genomic_DNA"/>
</dbReference>
<dbReference type="Proteomes" id="UP001367508">
    <property type="component" value="Unassembled WGS sequence"/>
</dbReference>
<name>A0AAN9PQV7_CANGL</name>